<reference evidence="1" key="1">
    <citation type="submission" date="2020-08" db="EMBL/GenBank/DDBJ databases">
        <title>Multicomponent nature underlies the extraordinary mechanical properties of spider dragline silk.</title>
        <authorList>
            <person name="Kono N."/>
            <person name="Nakamura H."/>
            <person name="Mori M."/>
            <person name="Yoshida Y."/>
            <person name="Ohtoshi R."/>
            <person name="Malay A.D."/>
            <person name="Moran D.A.P."/>
            <person name="Tomita M."/>
            <person name="Numata K."/>
            <person name="Arakawa K."/>
        </authorList>
    </citation>
    <scope>NUCLEOTIDE SEQUENCE</scope>
</reference>
<gene>
    <name evidence="1" type="primary">NCL1_37627</name>
    <name evidence="1" type="ORF">NPIL_323741</name>
</gene>
<feature type="non-terminal residue" evidence="1">
    <location>
        <position position="1"/>
    </location>
</feature>
<comment type="caution">
    <text evidence="1">The sequence shown here is derived from an EMBL/GenBank/DDBJ whole genome shotgun (WGS) entry which is preliminary data.</text>
</comment>
<proteinExistence type="predicted"/>
<evidence type="ECO:0000313" key="2">
    <source>
        <dbReference type="Proteomes" id="UP000887013"/>
    </source>
</evidence>
<sequence length="207" mass="22821">GGGTWCLEIKASSEDNRRAQGQNTKFAEVICQDYDESLYRPSIAVTVDVLSDDQKSIVDTCVDAFNREVNNSDTLINLFDLRPSPALEAASYAYDAFVGVLTTLGAEDPKTIGVLTQENADLLGSQFTLFFEDSSRKYVKEGDPTSKFPAITEGIVVFLKSIGPLTYEEGLTVSISYESEWLLKAVETPYSTKLFYRCSFEADGDPN</sequence>
<dbReference type="Proteomes" id="UP000887013">
    <property type="component" value="Unassembled WGS sequence"/>
</dbReference>
<dbReference type="EMBL" id="BMAW01049880">
    <property type="protein sequence ID" value="GFS73007.1"/>
    <property type="molecule type" value="Genomic_DNA"/>
</dbReference>
<keyword evidence="2" id="KW-1185">Reference proteome</keyword>
<dbReference type="OrthoDB" id="6421681at2759"/>
<dbReference type="AlphaFoldDB" id="A0A8X6MQY5"/>
<name>A0A8X6MQY5_NEPPI</name>
<evidence type="ECO:0000313" key="1">
    <source>
        <dbReference type="EMBL" id="GFS73007.1"/>
    </source>
</evidence>
<accession>A0A8X6MQY5</accession>
<organism evidence="1 2">
    <name type="scientific">Nephila pilipes</name>
    <name type="common">Giant wood spider</name>
    <name type="synonym">Nephila maculata</name>
    <dbReference type="NCBI Taxonomy" id="299642"/>
    <lineage>
        <taxon>Eukaryota</taxon>
        <taxon>Metazoa</taxon>
        <taxon>Ecdysozoa</taxon>
        <taxon>Arthropoda</taxon>
        <taxon>Chelicerata</taxon>
        <taxon>Arachnida</taxon>
        <taxon>Araneae</taxon>
        <taxon>Araneomorphae</taxon>
        <taxon>Entelegynae</taxon>
        <taxon>Araneoidea</taxon>
        <taxon>Nephilidae</taxon>
        <taxon>Nephila</taxon>
    </lineage>
</organism>
<protein>
    <submittedName>
        <fullName evidence="1">Uncharacterized protein</fullName>
    </submittedName>
</protein>